<feature type="transmembrane region" description="Helical" evidence="9">
    <location>
        <begin position="407"/>
        <end position="427"/>
    </location>
</feature>
<feature type="transmembrane region" description="Helical" evidence="9">
    <location>
        <begin position="448"/>
        <end position="476"/>
    </location>
</feature>
<feature type="transmembrane region" description="Helical" evidence="9">
    <location>
        <begin position="315"/>
        <end position="337"/>
    </location>
</feature>
<dbReference type="PANTHER" id="PTHR47019">
    <property type="entry name" value="LIPID II FLIPPASE MURJ"/>
    <property type="match status" value="1"/>
</dbReference>
<sequence>MTMHTADGPTDPYQPQGGPYQQPQHQPQQQAHRQQPGEPYGQPQHHQPHQQQPQYPQGDPYGQQSAGWPGQDQPTMQLGRIPAEAFEQPGWSPYAPERPVPPPRVSEEQAAEPAKPAAAKPAASTGRNGLIMALGSLASRALGFVRSAVIVAALATGPAGDAFNVANSLPNIVYMMLLGGVLASVFVPELVHAMQTHQDGGQAYSDRLLTLCGVILVLLTVGAWLFAPQIVDFYSGADDPVQRQLAITFARYCLPQILFYGVFTLLGQVLNARDRFGAMMWTPVLNNVVAIAVFGGYLAMGKHAYEANEVSGGDAMLLGLGSTLGIMVQALALLPSLRSARFSYRPRFDWRGAGLTRPLRAAGWALALVLATQLSFAVITSLSTSAGTAAKDAGILGGRGFSAYNNAYALFVVPQGVITVSLVTALLPTMSRAATAGDYRKIGEDLSGVLRSSAAMVVTAAVLFFALGSQIAMAAYGYGSGAHVHDDAMVVGLLLMAFAVGLPAFCAQYGLARGFYAMGDARTPFWLTLISTGTNAALCWVAYETLPLRYKVIGMAVAHTVAATLSAVVTGVALGRRLAKGAPPATVPAPRREAPGGNPDATMVLRTDSFAPGANATVDLGVRRHGSGLEGGRLVVLHLGLILACLPGALAAHWLAGRFGAGLFGSLAGLAAGALAVLVSLFVLARPLGVGASVAPFARKLRIPYPTPAPTNGKHRR</sequence>
<feature type="transmembrane region" description="Helical" evidence="9">
    <location>
        <begin position="247"/>
        <end position="266"/>
    </location>
</feature>
<dbReference type="Proteomes" id="UP001500897">
    <property type="component" value="Unassembled WGS sequence"/>
</dbReference>
<feature type="transmembrane region" description="Helical" evidence="9">
    <location>
        <begin position="524"/>
        <end position="543"/>
    </location>
</feature>
<evidence type="ECO:0000313" key="11">
    <source>
        <dbReference type="Proteomes" id="UP001500897"/>
    </source>
</evidence>
<evidence type="ECO:0000256" key="7">
    <source>
        <dbReference type="ARBA" id="ARBA00023136"/>
    </source>
</evidence>
<keyword evidence="11" id="KW-1185">Reference proteome</keyword>
<evidence type="ECO:0000256" key="3">
    <source>
        <dbReference type="ARBA" id="ARBA00022692"/>
    </source>
</evidence>
<feature type="compositionally biased region" description="Low complexity" evidence="8">
    <location>
        <begin position="111"/>
        <end position="123"/>
    </location>
</feature>
<dbReference type="InterPro" id="IPR051050">
    <property type="entry name" value="Lipid_II_flippase_MurJ/MviN"/>
</dbReference>
<keyword evidence="5" id="KW-0573">Peptidoglycan synthesis</keyword>
<gene>
    <name evidence="10" type="ORF">GCM10009759_43190</name>
</gene>
<feature type="transmembrane region" description="Helical" evidence="9">
    <location>
        <begin position="358"/>
        <end position="379"/>
    </location>
</feature>
<evidence type="ECO:0000256" key="2">
    <source>
        <dbReference type="ARBA" id="ARBA00022475"/>
    </source>
</evidence>
<proteinExistence type="predicted"/>
<feature type="transmembrane region" description="Helical" evidence="9">
    <location>
        <begin position="168"/>
        <end position="187"/>
    </location>
</feature>
<dbReference type="EMBL" id="BAAANS010000029">
    <property type="protein sequence ID" value="GAA2105766.1"/>
    <property type="molecule type" value="Genomic_DNA"/>
</dbReference>
<feature type="transmembrane region" description="Helical" evidence="9">
    <location>
        <begin position="555"/>
        <end position="574"/>
    </location>
</feature>
<dbReference type="InterPro" id="IPR004268">
    <property type="entry name" value="MurJ"/>
</dbReference>
<evidence type="ECO:0000256" key="9">
    <source>
        <dbReference type="SAM" id="Phobius"/>
    </source>
</evidence>
<feature type="transmembrane region" description="Helical" evidence="9">
    <location>
        <begin position="137"/>
        <end position="156"/>
    </location>
</feature>
<feature type="compositionally biased region" description="Low complexity" evidence="8">
    <location>
        <begin position="13"/>
        <end position="64"/>
    </location>
</feature>
<dbReference type="PANTHER" id="PTHR47019:SF1">
    <property type="entry name" value="LIPID II FLIPPASE MURJ"/>
    <property type="match status" value="1"/>
</dbReference>
<keyword evidence="3 9" id="KW-0812">Transmembrane</keyword>
<feature type="transmembrane region" description="Helical" evidence="9">
    <location>
        <begin position="208"/>
        <end position="227"/>
    </location>
</feature>
<dbReference type="NCBIfam" id="TIGR01695">
    <property type="entry name" value="murJ_mviN"/>
    <property type="match status" value="1"/>
</dbReference>
<feature type="transmembrane region" description="Helical" evidence="9">
    <location>
        <begin position="488"/>
        <end position="512"/>
    </location>
</feature>
<keyword evidence="2" id="KW-1003">Cell membrane</keyword>
<name>A0ABP5IW91_9ACTN</name>
<dbReference type="CDD" id="cd13123">
    <property type="entry name" value="MATE_MurJ_like"/>
    <property type="match status" value="1"/>
</dbReference>
<feature type="transmembrane region" description="Helical" evidence="9">
    <location>
        <begin position="662"/>
        <end position="684"/>
    </location>
</feature>
<feature type="transmembrane region" description="Helical" evidence="9">
    <location>
        <begin position="634"/>
        <end position="656"/>
    </location>
</feature>
<keyword evidence="4" id="KW-0133">Cell shape</keyword>
<evidence type="ECO:0000256" key="1">
    <source>
        <dbReference type="ARBA" id="ARBA00004651"/>
    </source>
</evidence>
<evidence type="ECO:0008006" key="12">
    <source>
        <dbReference type="Google" id="ProtNLM"/>
    </source>
</evidence>
<feature type="region of interest" description="Disordered" evidence="8">
    <location>
        <begin position="1"/>
        <end position="123"/>
    </location>
</feature>
<evidence type="ECO:0000256" key="5">
    <source>
        <dbReference type="ARBA" id="ARBA00022984"/>
    </source>
</evidence>
<dbReference type="PRINTS" id="PR01806">
    <property type="entry name" value="VIRFACTRMVIN"/>
</dbReference>
<dbReference type="Pfam" id="PF03023">
    <property type="entry name" value="MurJ"/>
    <property type="match status" value="1"/>
</dbReference>
<keyword evidence="6 9" id="KW-1133">Transmembrane helix</keyword>
<comment type="caution">
    <text evidence="10">The sequence shown here is derived from an EMBL/GenBank/DDBJ whole genome shotgun (WGS) entry which is preliminary data.</text>
</comment>
<keyword evidence="7 9" id="KW-0472">Membrane</keyword>
<organism evidence="10 11">
    <name type="scientific">Kitasatospora saccharophila</name>
    <dbReference type="NCBI Taxonomy" id="407973"/>
    <lineage>
        <taxon>Bacteria</taxon>
        <taxon>Bacillati</taxon>
        <taxon>Actinomycetota</taxon>
        <taxon>Actinomycetes</taxon>
        <taxon>Kitasatosporales</taxon>
        <taxon>Streptomycetaceae</taxon>
        <taxon>Kitasatospora</taxon>
    </lineage>
</organism>
<dbReference type="RefSeq" id="WP_344554096.1">
    <property type="nucleotide sequence ID" value="NZ_BAAANS010000029.1"/>
</dbReference>
<reference evidence="11" key="1">
    <citation type="journal article" date="2019" name="Int. J. Syst. Evol. Microbiol.">
        <title>The Global Catalogue of Microorganisms (GCM) 10K type strain sequencing project: providing services to taxonomists for standard genome sequencing and annotation.</title>
        <authorList>
            <consortium name="The Broad Institute Genomics Platform"/>
            <consortium name="The Broad Institute Genome Sequencing Center for Infectious Disease"/>
            <person name="Wu L."/>
            <person name="Ma J."/>
        </authorList>
    </citation>
    <scope>NUCLEOTIDE SEQUENCE [LARGE SCALE GENOMIC DNA]</scope>
    <source>
        <strain evidence="11">JCM 14559</strain>
    </source>
</reference>
<comment type="subcellular location">
    <subcellularLocation>
        <location evidence="1">Cell membrane</location>
        <topology evidence="1">Multi-pass membrane protein</topology>
    </subcellularLocation>
</comment>
<accession>A0ABP5IW91</accession>
<protein>
    <recommendedName>
        <fullName evidence="12">Peptidoglycan lipid II flippase</fullName>
    </recommendedName>
</protein>
<feature type="transmembrane region" description="Helical" evidence="9">
    <location>
        <begin position="278"/>
        <end position="300"/>
    </location>
</feature>
<evidence type="ECO:0000256" key="4">
    <source>
        <dbReference type="ARBA" id="ARBA00022960"/>
    </source>
</evidence>
<evidence type="ECO:0000256" key="8">
    <source>
        <dbReference type="SAM" id="MobiDB-lite"/>
    </source>
</evidence>
<evidence type="ECO:0000313" key="10">
    <source>
        <dbReference type="EMBL" id="GAA2105766.1"/>
    </source>
</evidence>
<evidence type="ECO:0000256" key="6">
    <source>
        <dbReference type="ARBA" id="ARBA00022989"/>
    </source>
</evidence>